<dbReference type="RefSeq" id="WP_183315820.1">
    <property type="nucleotide sequence ID" value="NZ_JACIEN010000001.1"/>
</dbReference>
<dbReference type="Proteomes" id="UP000577362">
    <property type="component" value="Unassembled WGS sequence"/>
</dbReference>
<feature type="region of interest" description="Disordered" evidence="1">
    <location>
        <begin position="151"/>
        <end position="180"/>
    </location>
</feature>
<sequence length="180" mass="19134">MTAAPDALLSRPVAVADIPASGLEVTVEASDAERAELARRFGTGPIARLVGSFNLTGTSERVHVTGTVEAGVTQTCVVTLEPFANKVSEAVDVTFMSAPALERWRAAFEVPEEDETPAEDEPDEILGGAVDLGAVTVEFFALGLDPYPRKPGAQFDYEGGDEGKTSPFAVLKNLPRREEE</sequence>
<gene>
    <name evidence="2" type="ORF">GGR16_000918</name>
</gene>
<evidence type="ECO:0000313" key="2">
    <source>
        <dbReference type="EMBL" id="MBB4015912.1"/>
    </source>
</evidence>
<protein>
    <submittedName>
        <fullName evidence="2">Uncharacterized metal-binding protein YceD (DUF177 family)</fullName>
    </submittedName>
</protein>
<dbReference type="AlphaFoldDB" id="A0A840BW25"/>
<comment type="caution">
    <text evidence="2">The sequence shown here is derived from an EMBL/GenBank/DDBJ whole genome shotgun (WGS) entry which is preliminary data.</text>
</comment>
<evidence type="ECO:0000256" key="1">
    <source>
        <dbReference type="SAM" id="MobiDB-lite"/>
    </source>
</evidence>
<accession>A0A840BW25</accession>
<reference evidence="2 3" key="1">
    <citation type="submission" date="2020-08" db="EMBL/GenBank/DDBJ databases">
        <title>Genomic Encyclopedia of Type Strains, Phase IV (KMG-IV): sequencing the most valuable type-strain genomes for metagenomic binning, comparative biology and taxonomic classification.</title>
        <authorList>
            <person name="Goeker M."/>
        </authorList>
    </citation>
    <scope>NUCLEOTIDE SEQUENCE [LARGE SCALE GENOMIC DNA]</scope>
    <source>
        <strain evidence="2 3">DSM 103737</strain>
    </source>
</reference>
<organism evidence="2 3">
    <name type="scientific">Chelatococcus caeni</name>
    <dbReference type="NCBI Taxonomy" id="1348468"/>
    <lineage>
        <taxon>Bacteria</taxon>
        <taxon>Pseudomonadati</taxon>
        <taxon>Pseudomonadota</taxon>
        <taxon>Alphaproteobacteria</taxon>
        <taxon>Hyphomicrobiales</taxon>
        <taxon>Chelatococcaceae</taxon>
        <taxon>Chelatococcus</taxon>
    </lineage>
</organism>
<dbReference type="EMBL" id="JACIEN010000001">
    <property type="protein sequence ID" value="MBB4015912.1"/>
    <property type="molecule type" value="Genomic_DNA"/>
</dbReference>
<dbReference type="InterPro" id="IPR003772">
    <property type="entry name" value="YceD"/>
</dbReference>
<dbReference type="Pfam" id="PF02620">
    <property type="entry name" value="YceD"/>
    <property type="match status" value="1"/>
</dbReference>
<proteinExistence type="predicted"/>
<evidence type="ECO:0000313" key="3">
    <source>
        <dbReference type="Proteomes" id="UP000577362"/>
    </source>
</evidence>
<name>A0A840BW25_9HYPH</name>
<keyword evidence="3" id="KW-1185">Reference proteome</keyword>